<evidence type="ECO:0000313" key="1">
    <source>
        <dbReference type="EMBL" id="KAI0091790.1"/>
    </source>
</evidence>
<gene>
    <name evidence="1" type="ORF">BDY19DRAFT_646989</name>
</gene>
<comment type="caution">
    <text evidence="1">The sequence shown here is derived from an EMBL/GenBank/DDBJ whole genome shotgun (WGS) entry which is preliminary data.</text>
</comment>
<evidence type="ECO:0000313" key="2">
    <source>
        <dbReference type="Proteomes" id="UP001055072"/>
    </source>
</evidence>
<name>A0ACB8UBZ4_9APHY</name>
<dbReference type="Proteomes" id="UP001055072">
    <property type="component" value="Unassembled WGS sequence"/>
</dbReference>
<reference evidence="1" key="1">
    <citation type="journal article" date="2021" name="Environ. Microbiol.">
        <title>Gene family expansions and transcriptome signatures uncover fungal adaptations to wood decay.</title>
        <authorList>
            <person name="Hage H."/>
            <person name="Miyauchi S."/>
            <person name="Viragh M."/>
            <person name="Drula E."/>
            <person name="Min B."/>
            <person name="Chaduli D."/>
            <person name="Navarro D."/>
            <person name="Favel A."/>
            <person name="Norest M."/>
            <person name="Lesage-Meessen L."/>
            <person name="Balint B."/>
            <person name="Merenyi Z."/>
            <person name="de Eugenio L."/>
            <person name="Morin E."/>
            <person name="Martinez A.T."/>
            <person name="Baldrian P."/>
            <person name="Stursova M."/>
            <person name="Martinez M.J."/>
            <person name="Novotny C."/>
            <person name="Magnuson J.K."/>
            <person name="Spatafora J.W."/>
            <person name="Maurice S."/>
            <person name="Pangilinan J."/>
            <person name="Andreopoulos W."/>
            <person name="LaButti K."/>
            <person name="Hundley H."/>
            <person name="Na H."/>
            <person name="Kuo A."/>
            <person name="Barry K."/>
            <person name="Lipzen A."/>
            <person name="Henrissat B."/>
            <person name="Riley R."/>
            <person name="Ahrendt S."/>
            <person name="Nagy L.G."/>
            <person name="Grigoriev I.V."/>
            <person name="Martin F."/>
            <person name="Rosso M.N."/>
        </authorList>
    </citation>
    <scope>NUCLEOTIDE SEQUENCE</scope>
    <source>
        <strain evidence="1">CBS 384.51</strain>
    </source>
</reference>
<accession>A0ACB8UBZ4</accession>
<keyword evidence="2" id="KW-1185">Reference proteome</keyword>
<organism evidence="1 2">
    <name type="scientific">Irpex rosettiformis</name>
    <dbReference type="NCBI Taxonomy" id="378272"/>
    <lineage>
        <taxon>Eukaryota</taxon>
        <taxon>Fungi</taxon>
        <taxon>Dikarya</taxon>
        <taxon>Basidiomycota</taxon>
        <taxon>Agaricomycotina</taxon>
        <taxon>Agaricomycetes</taxon>
        <taxon>Polyporales</taxon>
        <taxon>Irpicaceae</taxon>
        <taxon>Irpex</taxon>
    </lineage>
</organism>
<sequence>MTSGRCDPLDPANSSPFDPSPIDAPSPVTSSLCRQQLWRQQATALPSTYRPIAYKLAAAYDGPTATFGGALSSASSIWRRFAPILENTHSKKQALSSSGMTQIIVFGLVLPSTHT</sequence>
<protein>
    <submittedName>
        <fullName evidence="1">Uncharacterized protein</fullName>
    </submittedName>
</protein>
<dbReference type="EMBL" id="MU274905">
    <property type="protein sequence ID" value="KAI0091790.1"/>
    <property type="molecule type" value="Genomic_DNA"/>
</dbReference>
<proteinExistence type="predicted"/>